<dbReference type="Proteomes" id="UP000069030">
    <property type="component" value="Chromosome"/>
</dbReference>
<protein>
    <submittedName>
        <fullName evidence="1">Uncharacterized protein</fullName>
    </submittedName>
</protein>
<name>A0A0S7EJZ1_9FLAO</name>
<dbReference type="EMBL" id="CP013690">
    <property type="protein sequence ID" value="ALU27525.1"/>
    <property type="molecule type" value="Genomic_DNA"/>
</dbReference>
<proteinExistence type="predicted"/>
<accession>A0A0S7EJZ1</accession>
<gene>
    <name evidence="1" type="ORF">AS202_15855</name>
</gene>
<dbReference type="AlphaFoldDB" id="A0A0S7EJZ1"/>
<sequence>MNISTYIAYYTKGLKDRLEVVRPTMIDSLCSLFVREYIPLVDPCTVRDVDTFYFEYDYETLDIVVWAEDKAEQVISSISMGIPENLSDNLFPRELYFSLHDLEESWTETEDGEEMYDELMQTLSEQQERILEFWFTQCWLEAKTKTGVSIKGKFSIHDTTYRTELP</sequence>
<reference evidence="1 2" key="1">
    <citation type="journal article" date="2016" name="J. Zhejiang Univ. Sci. B">
        <title>Antibiotic resistance mechanisms of Myroides sp.</title>
        <authorList>
            <person name="Hu S."/>
            <person name="Yuan S."/>
            <person name="Qu H."/>
            <person name="Jiang T."/>
            <person name="Zhou Y."/>
            <person name="Wang M."/>
            <person name="Ming D."/>
        </authorList>
    </citation>
    <scope>NUCLEOTIDE SEQUENCE [LARGE SCALE GENOMIC DNA]</scope>
    <source>
        <strain evidence="1 2">PR63039</strain>
    </source>
</reference>
<evidence type="ECO:0000313" key="2">
    <source>
        <dbReference type="Proteomes" id="UP000069030"/>
    </source>
</evidence>
<organism evidence="1 2">
    <name type="scientific">Myroides odoratimimus</name>
    <dbReference type="NCBI Taxonomy" id="76832"/>
    <lineage>
        <taxon>Bacteria</taxon>
        <taxon>Pseudomonadati</taxon>
        <taxon>Bacteroidota</taxon>
        <taxon>Flavobacteriia</taxon>
        <taxon>Flavobacteriales</taxon>
        <taxon>Flavobacteriaceae</taxon>
        <taxon>Myroides</taxon>
    </lineage>
</organism>
<dbReference type="KEGG" id="mod:AS202_15855"/>
<dbReference type="RefSeq" id="WP_006258595.1">
    <property type="nucleotide sequence ID" value="NZ_BCMQ01000011.1"/>
</dbReference>
<evidence type="ECO:0000313" key="1">
    <source>
        <dbReference type="EMBL" id="ALU27525.1"/>
    </source>
</evidence>